<evidence type="ECO:0000313" key="1">
    <source>
        <dbReference type="EMBL" id="AOO80093.1"/>
    </source>
</evidence>
<dbReference type="KEGG" id="bvv:BHK69_06035"/>
<reference evidence="1 2" key="1">
    <citation type="journal article" date="2015" name="Antonie Van Leeuwenhoek">
        <title>Bosea vaviloviae sp. nov., a new species of slow-growing rhizobia isolated from nodules of the relict species Vavilovia formosa (Stev.) Fed.</title>
        <authorList>
            <person name="Safronova V.I."/>
            <person name="Kuznetsova I.G."/>
            <person name="Sazanova A.L."/>
            <person name="Kimeklis A.K."/>
            <person name="Belimov A.A."/>
            <person name="Andronov E.E."/>
            <person name="Pinaev A.G."/>
            <person name="Chizhevskaya E.P."/>
            <person name="Pukhaev A.R."/>
            <person name="Popov K.P."/>
            <person name="Willems A."/>
            <person name="Tikhonovich I.A."/>
        </authorList>
    </citation>
    <scope>NUCLEOTIDE SEQUENCE [LARGE SCALE GENOMIC DNA]</scope>
    <source>
        <strain evidence="1 2">Vaf18</strain>
    </source>
</reference>
<dbReference type="Proteomes" id="UP000094969">
    <property type="component" value="Chromosome"/>
</dbReference>
<keyword evidence="2" id="KW-1185">Reference proteome</keyword>
<protein>
    <submittedName>
        <fullName evidence="1">Uncharacterized protein</fullName>
    </submittedName>
</protein>
<gene>
    <name evidence="1" type="ORF">BHK69_06035</name>
</gene>
<sequence>MGCDNANVSGPHRQVYDQSTARFYAGQYELSASRDASVAKQHDIPVPAMTLPARFDHNRS</sequence>
<evidence type="ECO:0000313" key="2">
    <source>
        <dbReference type="Proteomes" id="UP000094969"/>
    </source>
</evidence>
<proteinExistence type="predicted"/>
<dbReference type="AlphaFoldDB" id="A0A1D7TY98"/>
<dbReference type="STRING" id="1526658.BHK69_06035"/>
<name>A0A1D7TY98_9HYPH</name>
<dbReference type="EMBL" id="CP017147">
    <property type="protein sequence ID" value="AOO80093.1"/>
    <property type="molecule type" value="Genomic_DNA"/>
</dbReference>
<accession>A0A1D7TY98</accession>
<organism evidence="1 2">
    <name type="scientific">Bosea vaviloviae</name>
    <dbReference type="NCBI Taxonomy" id="1526658"/>
    <lineage>
        <taxon>Bacteria</taxon>
        <taxon>Pseudomonadati</taxon>
        <taxon>Pseudomonadota</taxon>
        <taxon>Alphaproteobacteria</taxon>
        <taxon>Hyphomicrobiales</taxon>
        <taxon>Boseaceae</taxon>
        <taxon>Bosea</taxon>
    </lineage>
</organism>